<comment type="caution">
    <text evidence="2">The sequence shown here is derived from an EMBL/GenBank/DDBJ whole genome shotgun (WGS) entry which is preliminary data.</text>
</comment>
<accession>A0A9Q0BES6</accession>
<feature type="region of interest" description="Disordered" evidence="1">
    <location>
        <begin position="25"/>
        <end position="53"/>
    </location>
</feature>
<evidence type="ECO:0000256" key="1">
    <source>
        <dbReference type="SAM" id="MobiDB-lite"/>
    </source>
</evidence>
<gene>
    <name evidence="2" type="ORF">J7T54_005260</name>
</gene>
<keyword evidence="3" id="KW-1185">Reference proteome</keyword>
<reference evidence="2" key="1">
    <citation type="journal article" date="2021" name="J Fungi (Basel)">
        <title>Genomic and Metabolomic Analyses of the Marine Fungus Emericellopsis cladophorae: Insights into Saltwater Adaptability Mechanisms and Its Biosynthetic Potential.</title>
        <authorList>
            <person name="Goncalves M.F.M."/>
            <person name="Hilario S."/>
            <person name="Van de Peer Y."/>
            <person name="Esteves A.C."/>
            <person name="Alves A."/>
        </authorList>
    </citation>
    <scope>NUCLEOTIDE SEQUENCE</scope>
    <source>
        <strain evidence="2">MUM 19.33</strain>
    </source>
</reference>
<organism evidence="2 3">
    <name type="scientific">Emericellopsis cladophorae</name>
    <dbReference type="NCBI Taxonomy" id="2686198"/>
    <lineage>
        <taxon>Eukaryota</taxon>
        <taxon>Fungi</taxon>
        <taxon>Dikarya</taxon>
        <taxon>Ascomycota</taxon>
        <taxon>Pezizomycotina</taxon>
        <taxon>Sordariomycetes</taxon>
        <taxon>Hypocreomycetidae</taxon>
        <taxon>Hypocreales</taxon>
        <taxon>Bionectriaceae</taxon>
        <taxon>Emericellopsis</taxon>
    </lineage>
</organism>
<evidence type="ECO:0000313" key="3">
    <source>
        <dbReference type="Proteomes" id="UP001055219"/>
    </source>
</evidence>
<evidence type="ECO:0000313" key="2">
    <source>
        <dbReference type="EMBL" id="KAI6781549.1"/>
    </source>
</evidence>
<name>A0A9Q0BES6_9HYPO</name>
<protein>
    <submittedName>
        <fullName evidence="2">Uncharacterized protein</fullName>
    </submittedName>
</protein>
<dbReference type="Proteomes" id="UP001055219">
    <property type="component" value="Unassembled WGS sequence"/>
</dbReference>
<reference evidence="2" key="2">
    <citation type="submission" date="2022-07" db="EMBL/GenBank/DDBJ databases">
        <authorList>
            <person name="Goncalves M.F.M."/>
            <person name="Hilario S."/>
            <person name="Van De Peer Y."/>
            <person name="Esteves A.C."/>
            <person name="Alves A."/>
        </authorList>
    </citation>
    <scope>NUCLEOTIDE SEQUENCE</scope>
    <source>
        <strain evidence="2">MUM 19.33</strain>
    </source>
</reference>
<proteinExistence type="predicted"/>
<dbReference type="RefSeq" id="XP_051362405.1">
    <property type="nucleotide sequence ID" value="XM_051506201.1"/>
</dbReference>
<dbReference type="EMBL" id="JAGIXG020000020">
    <property type="protein sequence ID" value="KAI6781549.1"/>
    <property type="molecule type" value="Genomic_DNA"/>
</dbReference>
<dbReference type="AlphaFoldDB" id="A0A9Q0BES6"/>
<dbReference type="GeneID" id="75831745"/>
<sequence length="184" mass="19894">MGTLRQAPPESLLDAPSKGGVFIIIDDRETERGTGSKPKDAPVDKEYTERNQDDSVFRIHNDVGDMLHDEVGVGDGGITLDDEVFEEISTLPLAPEILGKSFKGPQELLQFARCKNHAEEVAILPGTMAETDDELSTSGNIGGKAKISLDQPPFSDIAGFSRQFSIIGNRLDRIEGVKRKAAAS</sequence>